<dbReference type="EMBL" id="CP000742">
    <property type="protein sequence ID" value="ABR53954.1"/>
    <property type="molecule type" value="Genomic_DNA"/>
</dbReference>
<dbReference type="AlphaFoldDB" id="A6UN82"/>
<dbReference type="STRING" id="406327.Mevan_0039"/>
<evidence type="ECO:0000313" key="1">
    <source>
        <dbReference type="EMBL" id="ABR53954.1"/>
    </source>
</evidence>
<sequence length="128" mass="15170">MSNLSKKDIEYITSMLKKAEEISRNASAESFLYSDDMYIGRNDSCKVALHALKNKDYYDDLGEEQFHEIIFDELELLKYYLSNEEFEIKNRLNEDKNSKDSIGISRLNEINNEILYIKQLLKKIWVQD</sequence>
<dbReference type="OrthoDB" id="60681at2157"/>
<reference evidence="1" key="1">
    <citation type="submission" date="2007-06" db="EMBL/GenBank/DDBJ databases">
        <title>Complete sequence of Methanococcus vannielii SB.</title>
        <authorList>
            <consortium name="US DOE Joint Genome Institute"/>
            <person name="Copeland A."/>
            <person name="Lucas S."/>
            <person name="Lapidus A."/>
            <person name="Barry K."/>
            <person name="Glavina del Rio T."/>
            <person name="Dalin E."/>
            <person name="Tice H."/>
            <person name="Pitluck S."/>
            <person name="Chain P."/>
            <person name="Malfatti S."/>
            <person name="Shin M."/>
            <person name="Vergez L."/>
            <person name="Schmutz J."/>
            <person name="Larimer F."/>
            <person name="Land M."/>
            <person name="Hauser L."/>
            <person name="Kyrpides N."/>
            <person name="Anderson I."/>
            <person name="Sieprawska-Lupa M."/>
            <person name="Whitman W.B."/>
            <person name="Richardson P."/>
        </authorList>
    </citation>
    <scope>NUCLEOTIDE SEQUENCE [LARGE SCALE GENOMIC DNA]</scope>
    <source>
        <strain evidence="1">SB</strain>
    </source>
</reference>
<dbReference type="KEGG" id="mvn:Mevan_0039"/>
<evidence type="ECO:0000313" key="2">
    <source>
        <dbReference type="Proteomes" id="UP000001107"/>
    </source>
</evidence>
<dbReference type="HOGENOM" id="CLU_2127852_0_0_2"/>
<name>A6UN82_METVS</name>
<keyword evidence="2" id="KW-1185">Reference proteome</keyword>
<dbReference type="RefSeq" id="WP_011971858.1">
    <property type="nucleotide sequence ID" value="NC_009634.1"/>
</dbReference>
<dbReference type="eggNOG" id="arCOG06651">
    <property type="taxonomic scope" value="Archaea"/>
</dbReference>
<organism evidence="1 2">
    <name type="scientific">Methanococcus vannielii (strain ATCC 35089 / DSM 1224 / JCM 13029 / OCM 148 / SB)</name>
    <dbReference type="NCBI Taxonomy" id="406327"/>
    <lineage>
        <taxon>Archaea</taxon>
        <taxon>Methanobacteriati</taxon>
        <taxon>Methanobacteriota</taxon>
        <taxon>Methanomada group</taxon>
        <taxon>Methanococci</taxon>
        <taxon>Methanococcales</taxon>
        <taxon>Methanococcaceae</taxon>
        <taxon>Methanococcus</taxon>
    </lineage>
</organism>
<dbReference type="GeneID" id="5325628"/>
<protein>
    <submittedName>
        <fullName evidence="1">Uncharacterized protein</fullName>
    </submittedName>
</protein>
<dbReference type="Proteomes" id="UP000001107">
    <property type="component" value="Chromosome"/>
</dbReference>
<proteinExistence type="predicted"/>
<gene>
    <name evidence="1" type="ordered locus">Mevan_0039</name>
</gene>
<accession>A6UN82</accession>